<dbReference type="Pfam" id="PF00884">
    <property type="entry name" value="Sulfatase"/>
    <property type="match status" value="1"/>
</dbReference>
<reference evidence="3 4" key="1">
    <citation type="journal article" date="2019" name="Int. J. Syst. Evol. Microbiol.">
        <title>The Global Catalogue of Microorganisms (GCM) 10K type strain sequencing project: providing services to taxonomists for standard genome sequencing and annotation.</title>
        <authorList>
            <consortium name="The Broad Institute Genomics Platform"/>
            <consortium name="The Broad Institute Genome Sequencing Center for Infectious Disease"/>
            <person name="Wu L."/>
            <person name="Ma J."/>
        </authorList>
    </citation>
    <scope>NUCLEOTIDE SEQUENCE [LARGE SCALE GENOMIC DNA]</scope>
    <source>
        <strain evidence="3 4">GX26</strain>
    </source>
</reference>
<dbReference type="PANTHER" id="PTHR42693">
    <property type="entry name" value="ARYLSULFATASE FAMILY MEMBER"/>
    <property type="match status" value="1"/>
</dbReference>
<dbReference type="AlphaFoldDB" id="A0ABD5VGD3"/>
<evidence type="ECO:0000259" key="2">
    <source>
        <dbReference type="Pfam" id="PF00884"/>
    </source>
</evidence>
<evidence type="ECO:0000256" key="1">
    <source>
        <dbReference type="ARBA" id="ARBA00008779"/>
    </source>
</evidence>
<proteinExistence type="inferred from homology"/>
<dbReference type="InterPro" id="IPR000917">
    <property type="entry name" value="Sulfatase_N"/>
</dbReference>
<dbReference type="InterPro" id="IPR017850">
    <property type="entry name" value="Alkaline_phosphatase_core_sf"/>
</dbReference>
<dbReference type="InterPro" id="IPR050738">
    <property type="entry name" value="Sulfatase"/>
</dbReference>
<dbReference type="Proteomes" id="UP001596395">
    <property type="component" value="Unassembled WGS sequence"/>
</dbReference>
<comment type="caution">
    <text evidence="3">The sequence shown here is derived from an EMBL/GenBank/DDBJ whole genome shotgun (WGS) entry which is preliminary data.</text>
</comment>
<keyword evidence="4" id="KW-1185">Reference proteome</keyword>
<dbReference type="Gene3D" id="3.30.1120.10">
    <property type="match status" value="1"/>
</dbReference>
<name>A0ABD5VGD3_9EURY</name>
<sequence>MPQSPPNLVLVSIDSLRADHCGYLGDDRELTPTMDAMAADGVAFTQAIAPGPQTFSSMPVAFTGEYRPPNSLDAVDASSHWARRMGAIENHVTRYETLPERLKRRGYTTIGFSPNPWTSTISGFDRGFDHFVDFSEASGDSERLRDRVATRVLGENPDRKAFELAKDMLTGSSFFAQWGSFYDDVLAAVADAPEPFFLWVFLMDTHFPFVTTREHRVEQSALGMYYSTAVSQGAMRGTEDSMPPRAIRATQRSYRDTVRAADAFLDALQRDLAHADPVTVVHSDHGESFGDHGNFGHHHRELYEENVHVPYLVHGLDRAERVDDPTSLASIPRVLTEIADTGTFEPDRSGDPVVAASEAGEHVAARDDRFKLVRSDDRVVLYDLASDPDETTDVSTDHQAVRHRLERVLRRYDDHVAETARLDAGTRVVAANGDF</sequence>
<dbReference type="PANTHER" id="PTHR42693:SF33">
    <property type="entry name" value="ARYLSULFATASE"/>
    <property type="match status" value="1"/>
</dbReference>
<evidence type="ECO:0000313" key="3">
    <source>
        <dbReference type="EMBL" id="MFC6954547.1"/>
    </source>
</evidence>
<dbReference type="RefSeq" id="WP_336351492.1">
    <property type="nucleotide sequence ID" value="NZ_JAZAQL010000003.1"/>
</dbReference>
<organism evidence="3 4">
    <name type="scientific">Halorubellus litoreus</name>
    <dbReference type="NCBI Taxonomy" id="755308"/>
    <lineage>
        <taxon>Archaea</taxon>
        <taxon>Methanobacteriati</taxon>
        <taxon>Methanobacteriota</taxon>
        <taxon>Stenosarchaea group</taxon>
        <taxon>Halobacteria</taxon>
        <taxon>Halobacteriales</taxon>
        <taxon>Halorubellaceae</taxon>
        <taxon>Halorubellus</taxon>
    </lineage>
</organism>
<comment type="similarity">
    <text evidence="1">Belongs to the sulfatase family.</text>
</comment>
<dbReference type="CDD" id="cd16148">
    <property type="entry name" value="sulfatase_like"/>
    <property type="match status" value="1"/>
</dbReference>
<dbReference type="Gene3D" id="3.40.720.10">
    <property type="entry name" value="Alkaline Phosphatase, subunit A"/>
    <property type="match status" value="1"/>
</dbReference>
<feature type="domain" description="Sulfatase N-terminal" evidence="2">
    <location>
        <begin position="6"/>
        <end position="320"/>
    </location>
</feature>
<dbReference type="EMBL" id="JBHSXN010000003">
    <property type="protein sequence ID" value="MFC6954547.1"/>
    <property type="molecule type" value="Genomic_DNA"/>
</dbReference>
<protein>
    <submittedName>
        <fullName evidence="3">Sulfatase</fullName>
    </submittedName>
</protein>
<accession>A0ABD5VGD3</accession>
<evidence type="ECO:0000313" key="4">
    <source>
        <dbReference type="Proteomes" id="UP001596395"/>
    </source>
</evidence>
<gene>
    <name evidence="3" type="ORF">ACFQGB_16910</name>
</gene>
<dbReference type="SUPFAM" id="SSF53649">
    <property type="entry name" value="Alkaline phosphatase-like"/>
    <property type="match status" value="1"/>
</dbReference>